<dbReference type="AlphaFoldDB" id="A0A6J7H4V2"/>
<gene>
    <name evidence="1" type="ORF">UFOPK3519_01449</name>
</gene>
<proteinExistence type="predicted"/>
<dbReference type="EMBL" id="CAFBMG010000136">
    <property type="protein sequence ID" value="CAB4911545.1"/>
    <property type="molecule type" value="Genomic_DNA"/>
</dbReference>
<sequence>MAPRCVGLSFQRPQLPTNLTEQVLDTCEVGFSSCQAALGTLFAATKFENTCSLFDDESAILGAGIEHTVDISLRDDDMLLPADSGVREQFLDVEQAARHIINRILTIARAKEQSAQRDLSEVDWQQASRVIDGERNLGTTQRWAVSGPRKNDIIHFCRAHNGWLLSAKHPSNGINHV</sequence>
<dbReference type="AntiFam" id="ANF00091">
    <property type="entry name" value="Shadow ORF (opposite smc)"/>
</dbReference>
<organism evidence="1">
    <name type="scientific">freshwater metagenome</name>
    <dbReference type="NCBI Taxonomy" id="449393"/>
    <lineage>
        <taxon>unclassified sequences</taxon>
        <taxon>metagenomes</taxon>
        <taxon>ecological metagenomes</taxon>
    </lineage>
</organism>
<dbReference type="AntiFam" id="ANF00168">
    <property type="entry name" value="Shadow ORF (opposite smc)"/>
</dbReference>
<evidence type="ECO:0000313" key="1">
    <source>
        <dbReference type="EMBL" id="CAB4911545.1"/>
    </source>
</evidence>
<accession>A0A6J7H4V2</accession>
<reference evidence="1" key="1">
    <citation type="submission" date="2020-05" db="EMBL/GenBank/DDBJ databases">
        <authorList>
            <person name="Chiriac C."/>
            <person name="Salcher M."/>
            <person name="Ghai R."/>
            <person name="Kavagutti S V."/>
        </authorList>
    </citation>
    <scope>NUCLEOTIDE SEQUENCE</scope>
</reference>
<name>A0A6J7H4V2_9ZZZZ</name>
<protein>
    <submittedName>
        <fullName evidence="1">Unannotated protein</fullName>
    </submittedName>
</protein>